<gene>
    <name evidence="1" type="ORF">HZZ13_01465</name>
</gene>
<name>A0ABS0PGZ9_9BRAD</name>
<keyword evidence="2" id="KW-1185">Reference proteome</keyword>
<comment type="caution">
    <text evidence="1">The sequence shown here is derived from an EMBL/GenBank/DDBJ whole genome shotgun (WGS) entry which is preliminary data.</text>
</comment>
<dbReference type="EMBL" id="JACCHP010000001">
    <property type="protein sequence ID" value="MBH5396478.1"/>
    <property type="molecule type" value="Genomic_DNA"/>
</dbReference>
<evidence type="ECO:0000313" key="2">
    <source>
        <dbReference type="Proteomes" id="UP000807370"/>
    </source>
</evidence>
<organism evidence="1 2">
    <name type="scientific">Bradyrhizobium agreste</name>
    <dbReference type="NCBI Taxonomy" id="2751811"/>
    <lineage>
        <taxon>Bacteria</taxon>
        <taxon>Pseudomonadati</taxon>
        <taxon>Pseudomonadota</taxon>
        <taxon>Alphaproteobacteria</taxon>
        <taxon>Hyphomicrobiales</taxon>
        <taxon>Nitrobacteraceae</taxon>
        <taxon>Bradyrhizobium</taxon>
    </lineage>
</organism>
<protein>
    <submittedName>
        <fullName evidence="1">Uncharacterized protein</fullName>
    </submittedName>
</protein>
<reference evidence="1 2" key="1">
    <citation type="submission" date="2020-07" db="EMBL/GenBank/DDBJ databases">
        <title>Bradyrhizobium diversity isolated from nodules of indigenous legumes of Western Australia.</title>
        <authorList>
            <person name="Klepa M.S."/>
        </authorList>
    </citation>
    <scope>NUCLEOTIDE SEQUENCE [LARGE SCALE GENOMIC DNA]</scope>
    <source>
        <strain evidence="1 2">CNPSo 4010</strain>
    </source>
</reference>
<sequence length="90" mass="10002">MLVCLRLSSNASLKNWCEKLFWIVVAVERGTEQCSVSELLEKAQQLEALAPVFTIFTVTFVSKGRAIVSHPENRRVLARAISTALIVALE</sequence>
<proteinExistence type="predicted"/>
<accession>A0ABS0PGZ9</accession>
<dbReference type="Proteomes" id="UP000807370">
    <property type="component" value="Unassembled WGS sequence"/>
</dbReference>
<evidence type="ECO:0000313" key="1">
    <source>
        <dbReference type="EMBL" id="MBH5396478.1"/>
    </source>
</evidence>
<dbReference type="RefSeq" id="WP_197957898.1">
    <property type="nucleotide sequence ID" value="NZ_JACCHP010000001.1"/>
</dbReference>